<sequence length="257" mass="28639">METLSYSDVVDHAKMIENKGRDERAASDLRKKAKTGGSFSGGDTGTGNRGRGARDRATMNQGQGNASKGQARVFAFTRHDAHASNVVVTGSWPGPLFTFATRPSHLQAAMQQQKQGEYKDHLRTVLQTLREYRLYAKFSKCLAGYYKRFVQDFSRIVAPLTKLTQKNAKFQWTEECEQSFPKLKTCWTTAPILALPSGSGGFSVFCDASRLGLGCVLMQNDRVIAYALRQLKKHEENYLAHDLEMAAVVKAEHQRPA</sequence>
<dbReference type="RefSeq" id="XP_009776995.1">
    <property type="nucleotide sequence ID" value="XM_009778693.1"/>
</dbReference>
<name>A0A1U7WRY2_NICSY</name>
<evidence type="ECO:0000256" key="1">
    <source>
        <dbReference type="SAM" id="MobiDB-lite"/>
    </source>
</evidence>
<organism evidence="3 4">
    <name type="scientific">Nicotiana sylvestris</name>
    <name type="common">Wood tobacco</name>
    <name type="synonym">South American tobacco</name>
    <dbReference type="NCBI Taxonomy" id="4096"/>
    <lineage>
        <taxon>Eukaryota</taxon>
        <taxon>Viridiplantae</taxon>
        <taxon>Streptophyta</taxon>
        <taxon>Embryophyta</taxon>
        <taxon>Tracheophyta</taxon>
        <taxon>Spermatophyta</taxon>
        <taxon>Magnoliopsida</taxon>
        <taxon>eudicotyledons</taxon>
        <taxon>Gunneridae</taxon>
        <taxon>Pentapetalae</taxon>
        <taxon>asterids</taxon>
        <taxon>lamiids</taxon>
        <taxon>Solanales</taxon>
        <taxon>Solanaceae</taxon>
        <taxon>Nicotianoideae</taxon>
        <taxon>Nicotianeae</taxon>
        <taxon>Nicotiana</taxon>
    </lineage>
</organism>
<dbReference type="InterPro" id="IPR043128">
    <property type="entry name" value="Rev_trsase/Diguanyl_cyclase"/>
</dbReference>
<dbReference type="InterPro" id="IPR041577">
    <property type="entry name" value="RT_RNaseH_2"/>
</dbReference>
<dbReference type="Proteomes" id="UP000189701">
    <property type="component" value="Unplaced"/>
</dbReference>
<evidence type="ECO:0000313" key="3">
    <source>
        <dbReference type="Proteomes" id="UP000189701"/>
    </source>
</evidence>
<dbReference type="eggNOG" id="KOG0017">
    <property type="taxonomic scope" value="Eukaryota"/>
</dbReference>
<dbReference type="Gene3D" id="3.30.70.270">
    <property type="match status" value="1"/>
</dbReference>
<dbReference type="STRING" id="4096.A0A1U7WRY2"/>
<reference evidence="3" key="1">
    <citation type="journal article" date="2013" name="Genome Biol.">
        <title>Reference genomes and transcriptomes of Nicotiana sylvestris and Nicotiana tomentosiformis.</title>
        <authorList>
            <person name="Sierro N."/>
            <person name="Battey J.N."/>
            <person name="Ouadi S."/>
            <person name="Bovet L."/>
            <person name="Goepfert S."/>
            <person name="Bakaher N."/>
            <person name="Peitsch M.C."/>
            <person name="Ivanov N.V."/>
        </authorList>
    </citation>
    <scope>NUCLEOTIDE SEQUENCE [LARGE SCALE GENOMIC DNA]</scope>
</reference>
<feature type="domain" description="Reverse transcriptase/retrotransposon-derived protein RNase H-like" evidence="2">
    <location>
        <begin position="172"/>
        <end position="251"/>
    </location>
</feature>
<reference evidence="4" key="2">
    <citation type="submission" date="2025-08" db="UniProtKB">
        <authorList>
            <consortium name="RefSeq"/>
        </authorList>
    </citation>
    <scope>IDENTIFICATION</scope>
    <source>
        <tissue evidence="4">Leaf</tissue>
    </source>
</reference>
<feature type="region of interest" description="Disordered" evidence="1">
    <location>
        <begin position="17"/>
        <end position="68"/>
    </location>
</feature>
<dbReference type="PANTHER" id="PTHR34072">
    <property type="entry name" value="ENZYMATIC POLYPROTEIN-RELATED"/>
    <property type="match status" value="1"/>
</dbReference>
<evidence type="ECO:0000313" key="4">
    <source>
        <dbReference type="RefSeq" id="XP_009776995.1"/>
    </source>
</evidence>
<feature type="compositionally biased region" description="Polar residues" evidence="1">
    <location>
        <begin position="59"/>
        <end position="68"/>
    </location>
</feature>
<feature type="compositionally biased region" description="Basic and acidic residues" evidence="1">
    <location>
        <begin position="17"/>
        <end position="30"/>
    </location>
</feature>
<dbReference type="InterPro" id="IPR043502">
    <property type="entry name" value="DNA/RNA_pol_sf"/>
</dbReference>
<dbReference type="PANTHER" id="PTHR34072:SF59">
    <property type="entry name" value="CCHC-TYPE INTEGRASE"/>
    <property type="match status" value="1"/>
</dbReference>
<protein>
    <submittedName>
        <fullName evidence="4">Uncharacterized protein LOC104226662</fullName>
    </submittedName>
</protein>
<evidence type="ECO:0000259" key="2">
    <source>
        <dbReference type="Pfam" id="PF17919"/>
    </source>
</evidence>
<keyword evidence="3" id="KW-1185">Reference proteome</keyword>
<proteinExistence type="predicted"/>
<feature type="compositionally biased region" description="Gly residues" evidence="1">
    <location>
        <begin position="38"/>
        <end position="50"/>
    </location>
</feature>
<gene>
    <name evidence="4" type="primary">LOC104226662</name>
</gene>
<accession>A0A1U7WRY2</accession>
<dbReference type="AlphaFoldDB" id="A0A1U7WRY2"/>
<dbReference type="Pfam" id="PF17919">
    <property type="entry name" value="RT_RNaseH_2"/>
    <property type="match status" value="1"/>
</dbReference>
<dbReference type="SUPFAM" id="SSF56672">
    <property type="entry name" value="DNA/RNA polymerases"/>
    <property type="match status" value="1"/>
</dbReference>
<dbReference type="FunFam" id="3.30.70.270:FF:000020">
    <property type="entry name" value="Transposon Tf2-6 polyprotein-like Protein"/>
    <property type="match status" value="1"/>
</dbReference>